<feature type="transmembrane region" description="Helical" evidence="6">
    <location>
        <begin position="266"/>
        <end position="285"/>
    </location>
</feature>
<feature type="transmembrane region" description="Helical" evidence="6">
    <location>
        <begin position="97"/>
        <end position="119"/>
    </location>
</feature>
<reference evidence="8" key="1">
    <citation type="submission" date="2023-08" db="EMBL/GenBank/DDBJ databases">
        <title>Complete genome sequence of Sinorhizobium chiapanecum ITTG S70 isolated from Acaciella angustissima nodules in Chiapas-Mexico.</title>
        <authorList>
            <person name="Rincon-Rosales R."/>
            <person name="Rogel M.A."/>
            <person name="Rincon-Medina C.I."/>
            <person name="Guerrero G."/>
            <person name="Manzano-Gomez L.A."/>
            <person name="Lopez-Lopez A."/>
            <person name="Rincon Molina F.A."/>
            <person name="Martinez-Romero E."/>
        </authorList>
    </citation>
    <scope>NUCLEOTIDE SEQUENCE</scope>
    <source>
        <strain evidence="8">ITTG S70</strain>
    </source>
</reference>
<proteinExistence type="predicted"/>
<keyword evidence="4 6" id="KW-1133">Transmembrane helix</keyword>
<evidence type="ECO:0000313" key="8">
    <source>
        <dbReference type="EMBL" id="WVT05200.1"/>
    </source>
</evidence>
<dbReference type="InterPro" id="IPR050638">
    <property type="entry name" value="AA-Vitamin_Transporters"/>
</dbReference>
<keyword evidence="9" id="KW-1185">Reference proteome</keyword>
<dbReference type="PANTHER" id="PTHR32322:SF18">
    <property type="entry name" value="S-ADENOSYLMETHIONINE_S-ADENOSYLHOMOCYSTEINE TRANSPORTER"/>
    <property type="match status" value="1"/>
</dbReference>
<dbReference type="EMBL" id="CP133148">
    <property type="protein sequence ID" value="WVT05200.1"/>
    <property type="molecule type" value="Genomic_DNA"/>
</dbReference>
<evidence type="ECO:0000256" key="5">
    <source>
        <dbReference type="ARBA" id="ARBA00023136"/>
    </source>
</evidence>
<feature type="transmembrane region" description="Helical" evidence="6">
    <location>
        <begin position="36"/>
        <end position="57"/>
    </location>
</feature>
<dbReference type="PANTHER" id="PTHR32322">
    <property type="entry name" value="INNER MEMBRANE TRANSPORTER"/>
    <property type="match status" value="1"/>
</dbReference>
<feature type="domain" description="EamA" evidence="7">
    <location>
        <begin position="9"/>
        <end position="141"/>
    </location>
</feature>
<sequence length="300" mass="31033">MTSSRNIALGLFWAWLAILIWSGSLVLLRVGVTTGLTAYDLTALRFGVAGALLLPVLIRKGTGVDRPNLISVLLMITMFGAPYVLLLSLAVRTAPAAAAGALNPGVMAIASVIMARTIYRETLGAARALGIALTALGVVGFLFEGDVAFGHAILLATGIMWAGYAVIVRSRRVPALTATALVAVGSAALYLPVYVLALPKQIADASLPTILLQAGFQGVLVTTIAVYAFSRSAELLGPVAGTSLPALIPVVTLGLEIPVLGEPPHLGNVAGVFLVTFGVALVLAGRRLAESPRKKPVVER</sequence>
<dbReference type="Proteomes" id="UP001432360">
    <property type="component" value="Chromosome"/>
</dbReference>
<dbReference type="Pfam" id="PF00892">
    <property type="entry name" value="EamA"/>
    <property type="match status" value="2"/>
</dbReference>
<feature type="transmembrane region" description="Helical" evidence="6">
    <location>
        <begin position="7"/>
        <end position="30"/>
    </location>
</feature>
<comment type="subcellular location">
    <subcellularLocation>
        <location evidence="1">Cell membrane</location>
        <topology evidence="1">Multi-pass membrane protein</topology>
    </subcellularLocation>
</comment>
<protein>
    <submittedName>
        <fullName evidence="8">DMT family transporter</fullName>
    </submittedName>
</protein>
<feature type="transmembrane region" description="Helical" evidence="6">
    <location>
        <begin position="69"/>
        <end position="91"/>
    </location>
</feature>
<gene>
    <name evidence="8" type="ORF">RB548_07360</name>
</gene>
<keyword evidence="2" id="KW-1003">Cell membrane</keyword>
<dbReference type="Gene3D" id="1.10.3730.20">
    <property type="match status" value="1"/>
</dbReference>
<name>A0ABZ2BGC5_9HYPH</name>
<feature type="transmembrane region" description="Helical" evidence="6">
    <location>
        <begin position="175"/>
        <end position="198"/>
    </location>
</feature>
<dbReference type="InterPro" id="IPR037185">
    <property type="entry name" value="EmrE-like"/>
</dbReference>
<keyword evidence="5 6" id="KW-0472">Membrane</keyword>
<evidence type="ECO:0000256" key="6">
    <source>
        <dbReference type="SAM" id="Phobius"/>
    </source>
</evidence>
<feature type="transmembrane region" description="Helical" evidence="6">
    <location>
        <begin position="149"/>
        <end position="168"/>
    </location>
</feature>
<evidence type="ECO:0000259" key="7">
    <source>
        <dbReference type="Pfam" id="PF00892"/>
    </source>
</evidence>
<evidence type="ECO:0000256" key="2">
    <source>
        <dbReference type="ARBA" id="ARBA00022475"/>
    </source>
</evidence>
<dbReference type="InterPro" id="IPR000620">
    <property type="entry name" value="EamA_dom"/>
</dbReference>
<feature type="transmembrane region" description="Helical" evidence="6">
    <location>
        <begin position="126"/>
        <end position="143"/>
    </location>
</feature>
<dbReference type="SUPFAM" id="SSF103481">
    <property type="entry name" value="Multidrug resistance efflux transporter EmrE"/>
    <property type="match status" value="2"/>
</dbReference>
<evidence type="ECO:0000256" key="3">
    <source>
        <dbReference type="ARBA" id="ARBA00022692"/>
    </source>
</evidence>
<dbReference type="RefSeq" id="WP_331374294.1">
    <property type="nucleotide sequence ID" value="NZ_CP133148.1"/>
</dbReference>
<keyword evidence="3 6" id="KW-0812">Transmembrane</keyword>
<accession>A0ABZ2BGC5</accession>
<feature type="transmembrane region" description="Helical" evidence="6">
    <location>
        <begin position="236"/>
        <end position="260"/>
    </location>
</feature>
<evidence type="ECO:0000313" key="9">
    <source>
        <dbReference type="Proteomes" id="UP001432360"/>
    </source>
</evidence>
<evidence type="ECO:0000256" key="1">
    <source>
        <dbReference type="ARBA" id="ARBA00004651"/>
    </source>
</evidence>
<feature type="transmembrane region" description="Helical" evidence="6">
    <location>
        <begin position="210"/>
        <end position="229"/>
    </location>
</feature>
<organism evidence="8 9">
    <name type="scientific">Sinorhizobium chiapasense</name>
    <dbReference type="NCBI Taxonomy" id="501572"/>
    <lineage>
        <taxon>Bacteria</taxon>
        <taxon>Pseudomonadati</taxon>
        <taxon>Pseudomonadota</taxon>
        <taxon>Alphaproteobacteria</taxon>
        <taxon>Hyphomicrobiales</taxon>
        <taxon>Rhizobiaceae</taxon>
        <taxon>Sinorhizobium/Ensifer group</taxon>
        <taxon>Sinorhizobium</taxon>
    </lineage>
</organism>
<evidence type="ECO:0000256" key="4">
    <source>
        <dbReference type="ARBA" id="ARBA00022989"/>
    </source>
</evidence>
<feature type="domain" description="EamA" evidence="7">
    <location>
        <begin position="149"/>
        <end position="283"/>
    </location>
</feature>